<protein>
    <recommendedName>
        <fullName evidence="5">MYND-type domain-containing protein</fullName>
    </recommendedName>
</protein>
<evidence type="ECO:0000313" key="7">
    <source>
        <dbReference type="Proteomes" id="UP001054902"/>
    </source>
</evidence>
<feature type="domain" description="MYND-type" evidence="5">
    <location>
        <begin position="315"/>
        <end position="365"/>
    </location>
</feature>
<dbReference type="GO" id="GO:0008270">
    <property type="term" value="F:zinc ion binding"/>
    <property type="evidence" value="ECO:0007669"/>
    <property type="project" value="UniProtKB-KW"/>
</dbReference>
<accession>A0AAD3H7U9</accession>
<keyword evidence="1" id="KW-0479">Metal-binding</keyword>
<evidence type="ECO:0000256" key="4">
    <source>
        <dbReference type="PROSITE-ProRule" id="PRU00134"/>
    </source>
</evidence>
<keyword evidence="3" id="KW-0862">Zinc</keyword>
<dbReference type="SUPFAM" id="SSF144232">
    <property type="entry name" value="HIT/MYND zinc finger-like"/>
    <property type="match status" value="1"/>
</dbReference>
<dbReference type="InterPro" id="IPR002893">
    <property type="entry name" value="Znf_MYND"/>
</dbReference>
<proteinExistence type="predicted"/>
<comment type="caution">
    <text evidence="6">The sequence shown here is derived from an EMBL/GenBank/DDBJ whole genome shotgun (WGS) entry which is preliminary data.</text>
</comment>
<dbReference type="EMBL" id="BLLK01000047">
    <property type="protein sequence ID" value="GFH53852.1"/>
    <property type="molecule type" value="Genomic_DNA"/>
</dbReference>
<keyword evidence="7" id="KW-1185">Reference proteome</keyword>
<reference evidence="6 7" key="1">
    <citation type="journal article" date="2021" name="Sci. Rep.">
        <title>The genome of the diatom Chaetoceros tenuissimus carries an ancient integrated fragment of an extant virus.</title>
        <authorList>
            <person name="Hongo Y."/>
            <person name="Kimura K."/>
            <person name="Takaki Y."/>
            <person name="Yoshida Y."/>
            <person name="Baba S."/>
            <person name="Kobayashi G."/>
            <person name="Nagasaki K."/>
            <person name="Hano T."/>
            <person name="Tomaru Y."/>
        </authorList>
    </citation>
    <scope>NUCLEOTIDE SEQUENCE [LARGE SCALE GENOMIC DNA]</scope>
    <source>
        <strain evidence="6 7">NIES-3715</strain>
    </source>
</reference>
<dbReference type="AlphaFoldDB" id="A0AAD3H7U9"/>
<name>A0AAD3H7U9_9STRA</name>
<evidence type="ECO:0000313" key="6">
    <source>
        <dbReference type="EMBL" id="GFH53852.1"/>
    </source>
</evidence>
<organism evidence="6 7">
    <name type="scientific">Chaetoceros tenuissimus</name>
    <dbReference type="NCBI Taxonomy" id="426638"/>
    <lineage>
        <taxon>Eukaryota</taxon>
        <taxon>Sar</taxon>
        <taxon>Stramenopiles</taxon>
        <taxon>Ochrophyta</taxon>
        <taxon>Bacillariophyta</taxon>
        <taxon>Coscinodiscophyceae</taxon>
        <taxon>Chaetocerotophycidae</taxon>
        <taxon>Chaetocerotales</taxon>
        <taxon>Chaetocerotaceae</taxon>
        <taxon>Chaetoceros</taxon>
    </lineage>
</organism>
<evidence type="ECO:0000256" key="1">
    <source>
        <dbReference type="ARBA" id="ARBA00022723"/>
    </source>
</evidence>
<sequence length="416" mass="48956">MGKKGKKSRRQQAKKVDTDNVIFDNVSSRICGLLDLTNASAVKELYSDCATNLRVGIEFIKTKQKVLCKLEYGPNHLCKCVLELYRYLIWLEDRRYNYQAVVEVYNDLKDNFLFEDQKIGKDWLEDDDMDQSTADIQQIQVLYEFALVATKNGNSDTSCICKFLYQQLRALPVDATLNYVNGVELLGMTENVLRAAKKFDEVIDLDKKLLFLPNLPERLKAKVSLAVSYVERYREEYHLRSKKEDYILINNFLYHIRDNYTFNNIRNPSFKLALAQWHYLCHKLSDEKHKQLCYELSISNIEKIVENEWTFKDYCSTCTQAPTKDDVKYVCSGCRVSCYCSIDHQRVNWRKNQVRGTCVGHETFCPVLKAYRKWKAAAKENKERMRRRFERECLDFLAYGLRLEKKCFELEDILAE</sequence>
<evidence type="ECO:0000259" key="5">
    <source>
        <dbReference type="PROSITE" id="PS50865"/>
    </source>
</evidence>
<dbReference type="Proteomes" id="UP001054902">
    <property type="component" value="Unassembled WGS sequence"/>
</dbReference>
<dbReference type="PROSITE" id="PS50865">
    <property type="entry name" value="ZF_MYND_2"/>
    <property type="match status" value="1"/>
</dbReference>
<gene>
    <name evidence="6" type="ORF">CTEN210_10328</name>
</gene>
<evidence type="ECO:0000256" key="2">
    <source>
        <dbReference type="ARBA" id="ARBA00022771"/>
    </source>
</evidence>
<keyword evidence="2 4" id="KW-0863">Zinc-finger</keyword>
<evidence type="ECO:0000256" key="3">
    <source>
        <dbReference type="ARBA" id="ARBA00022833"/>
    </source>
</evidence>